<comment type="caution">
    <text evidence="5">The sequence shown here is derived from an EMBL/GenBank/DDBJ whole genome shotgun (WGS) entry which is preliminary data.</text>
</comment>
<protein>
    <recommendedName>
        <fullName evidence="7">C2 domain-containing protein</fullName>
    </recommendedName>
</protein>
<dbReference type="InterPro" id="IPR014772">
    <property type="entry name" value="Munc13_dom-2"/>
</dbReference>
<dbReference type="Pfam" id="PF00168">
    <property type="entry name" value="C2"/>
    <property type="match status" value="1"/>
</dbReference>
<evidence type="ECO:0000259" key="3">
    <source>
        <dbReference type="PROSITE" id="PS51258"/>
    </source>
</evidence>
<dbReference type="PANTHER" id="PTHR47263">
    <property type="entry name" value="ADENYLATE CYCLASE ACTIVATION PROTEIN GIT1"/>
    <property type="match status" value="1"/>
</dbReference>
<feature type="region of interest" description="Disordered" evidence="1">
    <location>
        <begin position="763"/>
        <end position="799"/>
    </location>
</feature>
<feature type="compositionally biased region" description="Polar residues" evidence="1">
    <location>
        <begin position="1"/>
        <end position="11"/>
    </location>
</feature>
<dbReference type="Gene3D" id="1.20.58.1100">
    <property type="match status" value="1"/>
</dbReference>
<dbReference type="InterPro" id="IPR000008">
    <property type="entry name" value="C2_dom"/>
</dbReference>
<accession>A0A507CTS7</accession>
<dbReference type="EMBL" id="QEAM01000266">
    <property type="protein sequence ID" value="TPX42536.1"/>
    <property type="molecule type" value="Genomic_DNA"/>
</dbReference>
<dbReference type="SUPFAM" id="SSF49562">
    <property type="entry name" value="C2 domain (Calcium/lipid-binding domain, CaLB)"/>
    <property type="match status" value="1"/>
</dbReference>
<sequence length="1070" mass="121134">MDYDRSSTSSGPRIIRRNADGFFTPGNSGRTSTPGPPSLSTLTADYSDESMIVPDYITALIRTLKSDKTQTATPDDFLSRDGYAQWMETVRDQFQFVIAELLRGRYLLDSTSQKGNDVNKPKRARIDAKLRLKVLRANGLQSKDGKGRDAFCCIEFGCIPFPDPNPYKKVKDKDREMFLTESVAGTTKPEWNEHLTIQAKSITDKIVLSVWDKKKEYFLGMINVPVYDLVQASQREKGSIGRKYTLGPRPGRKDKYVGGEIFIEAMIIDAEPEELADSPANNVDPTEYLNQQLYSCHVNLRTMYKTLLRACLVLDVNTMGNEVTETTTELLGEESKALLKIFGHMWKIGEAFMVIANVEILFIMYKEFQLPTGALLTAYEVLYDNLKYNNNFLSRHERPLLVRLLDDMHGYYKQQVSNYKDHFPKNTPRRALETTILMLRMIHKNSIFREQHPDLPESFRQELRKIMTEASIARFQKLRQLSLPLSDDDAEAVIAGISQLAEMLAEEIELDVKYFARAFEKEVDISMLTADSFLKYFVIELENDSETFASDVAVDYAKSMFELYKKVKCMEKQFNKMLPSIRADLNVERWFAPFVMKWLDHLSETTTQWVHNAIAADQFEPVADGGVVHDGEPPLYSSSVTDLFTVVYSELEFLVDLGWSNSVQNAGFFQKFAQTVNRAIEQYCDAVGTGEVKDRDGGSSASGASVIANFTARDLLAPLISQSKQIGEVTVQECVKLSNMEYADTKLEQMYSDMNVTALTKTDRNHRQQMAPAATRSTRLASTRSTSSNNSLMSSDGVEINSQGRVSSTHEAEGQDVDFWFRRSKERLSKTRNDFIRALCSRIGPIAKDVISKALRAHEAAPVPANTNFSRLAQITGMAATQYSDKTVSGASIDAKIPTAEAEQAIAALTDYLNKNLETLAVNLSTKMAQNVIMATWSEVLNVIDCVIIPPLDGAIERDRRFLNKRQLSVAEVSLQVLKDFFHADGVGLGLPIRVLETRQYLQIQTLLQVYMNDSARIKREYELSLLKGQEKVYLLRLMRVRVECDGWEKKPDDKIWFETQLAKRKERNG</sequence>
<feature type="region of interest" description="Disordered" evidence="1">
    <location>
        <begin position="1"/>
        <end position="39"/>
    </location>
</feature>
<dbReference type="InterPro" id="IPR010439">
    <property type="entry name" value="MUN_dom"/>
</dbReference>
<dbReference type="Proteomes" id="UP000320475">
    <property type="component" value="Unassembled WGS sequence"/>
</dbReference>
<dbReference type="OrthoDB" id="2015333at2759"/>
<dbReference type="InterPro" id="IPR035892">
    <property type="entry name" value="C2_domain_sf"/>
</dbReference>
<feature type="domain" description="MHD1" evidence="3">
    <location>
        <begin position="561"/>
        <end position="687"/>
    </location>
</feature>
<dbReference type="Gene3D" id="2.60.40.150">
    <property type="entry name" value="C2 domain"/>
    <property type="match status" value="1"/>
</dbReference>
<reference evidence="5 6" key="1">
    <citation type="journal article" date="2019" name="Sci. Rep.">
        <title>Comparative genomics of chytrid fungi reveal insights into the obligate biotrophic and pathogenic lifestyle of Synchytrium endobioticum.</title>
        <authorList>
            <person name="van de Vossenberg B.T.L.H."/>
            <person name="Warris S."/>
            <person name="Nguyen H.D.T."/>
            <person name="van Gent-Pelzer M.P.E."/>
            <person name="Joly D.L."/>
            <person name="van de Geest H.C."/>
            <person name="Bonants P.J.M."/>
            <person name="Smith D.S."/>
            <person name="Levesque C.A."/>
            <person name="van der Lee T.A.J."/>
        </authorList>
    </citation>
    <scope>NUCLEOTIDE SEQUENCE [LARGE SCALE GENOMIC DNA]</scope>
    <source>
        <strain evidence="5 6">LEV6574</strain>
    </source>
</reference>
<dbReference type="PANTHER" id="PTHR47263:SF1">
    <property type="entry name" value="C2 DOMAIN PROTEIN (AFU_ORTHOLOGUE AFUA_7G02350)"/>
    <property type="match status" value="1"/>
</dbReference>
<dbReference type="PROSITE" id="PS50004">
    <property type="entry name" value="C2"/>
    <property type="match status" value="1"/>
</dbReference>
<feature type="domain" description="MHD2" evidence="4">
    <location>
        <begin position="903"/>
        <end position="1022"/>
    </location>
</feature>
<evidence type="ECO:0000313" key="5">
    <source>
        <dbReference type="EMBL" id="TPX42536.1"/>
    </source>
</evidence>
<feature type="domain" description="C2" evidence="2">
    <location>
        <begin position="108"/>
        <end position="244"/>
    </location>
</feature>
<gene>
    <name evidence="5" type="ORF">SeLEV6574_g05548</name>
</gene>
<dbReference type="Pfam" id="PF06292">
    <property type="entry name" value="MUN"/>
    <property type="match status" value="1"/>
</dbReference>
<evidence type="ECO:0000313" key="6">
    <source>
        <dbReference type="Proteomes" id="UP000320475"/>
    </source>
</evidence>
<dbReference type="InterPro" id="IPR014770">
    <property type="entry name" value="Munc13_1"/>
</dbReference>
<dbReference type="SMART" id="SM00239">
    <property type="entry name" value="C2"/>
    <property type="match status" value="1"/>
</dbReference>
<dbReference type="Gene3D" id="1.10.357.50">
    <property type="match status" value="1"/>
</dbReference>
<dbReference type="AlphaFoldDB" id="A0A507CTS7"/>
<name>A0A507CTS7_9FUNG</name>
<evidence type="ECO:0000259" key="4">
    <source>
        <dbReference type="PROSITE" id="PS51259"/>
    </source>
</evidence>
<dbReference type="InterPro" id="IPR052811">
    <property type="entry name" value="Glucose_resp_signaling"/>
</dbReference>
<evidence type="ECO:0008006" key="7">
    <source>
        <dbReference type="Google" id="ProtNLM"/>
    </source>
</evidence>
<dbReference type="PROSITE" id="PS51258">
    <property type="entry name" value="MHD1"/>
    <property type="match status" value="1"/>
</dbReference>
<evidence type="ECO:0000256" key="1">
    <source>
        <dbReference type="SAM" id="MobiDB-lite"/>
    </source>
</evidence>
<organism evidence="5 6">
    <name type="scientific">Synchytrium endobioticum</name>
    <dbReference type="NCBI Taxonomy" id="286115"/>
    <lineage>
        <taxon>Eukaryota</taxon>
        <taxon>Fungi</taxon>
        <taxon>Fungi incertae sedis</taxon>
        <taxon>Chytridiomycota</taxon>
        <taxon>Chytridiomycota incertae sedis</taxon>
        <taxon>Chytridiomycetes</taxon>
        <taxon>Synchytriales</taxon>
        <taxon>Synchytriaceae</taxon>
        <taxon>Synchytrium</taxon>
    </lineage>
</organism>
<dbReference type="VEuPathDB" id="FungiDB:SeMB42_g07349"/>
<proteinExistence type="predicted"/>
<dbReference type="PROSITE" id="PS51259">
    <property type="entry name" value="MHD2"/>
    <property type="match status" value="1"/>
</dbReference>
<evidence type="ECO:0000259" key="2">
    <source>
        <dbReference type="PROSITE" id="PS50004"/>
    </source>
</evidence>
<feature type="compositionally biased region" description="Low complexity" evidence="1">
    <location>
        <begin position="773"/>
        <end position="795"/>
    </location>
</feature>
<feature type="compositionally biased region" description="Polar residues" evidence="1">
    <location>
        <begin position="25"/>
        <end position="39"/>
    </location>
</feature>